<protein>
    <submittedName>
        <fullName evidence="2">Uncharacterized protein DUF222</fullName>
    </submittedName>
</protein>
<dbReference type="Pfam" id="PF02720">
    <property type="entry name" value="DUF222"/>
    <property type="match status" value="1"/>
</dbReference>
<keyword evidence="3" id="KW-1185">Reference proteome</keyword>
<organism evidence="2 3">
    <name type="scientific">Oryzihumus leptocrescens</name>
    <dbReference type="NCBI Taxonomy" id="297536"/>
    <lineage>
        <taxon>Bacteria</taxon>
        <taxon>Bacillati</taxon>
        <taxon>Actinomycetota</taxon>
        <taxon>Actinomycetes</taxon>
        <taxon>Micrococcales</taxon>
        <taxon>Intrasporangiaceae</taxon>
        <taxon>Oryzihumus</taxon>
    </lineage>
</organism>
<evidence type="ECO:0000259" key="1">
    <source>
        <dbReference type="SMART" id="SM00507"/>
    </source>
</evidence>
<evidence type="ECO:0000313" key="3">
    <source>
        <dbReference type="Proteomes" id="UP000319514"/>
    </source>
</evidence>
<dbReference type="CDD" id="cd00085">
    <property type="entry name" value="HNHc"/>
    <property type="match status" value="1"/>
</dbReference>
<dbReference type="SMART" id="SM00507">
    <property type="entry name" value="HNHc"/>
    <property type="match status" value="1"/>
</dbReference>
<gene>
    <name evidence="2" type="ORF">FB474_1556</name>
</gene>
<dbReference type="RefSeq" id="WP_141788108.1">
    <property type="nucleotide sequence ID" value="NZ_BAAAKX010000021.1"/>
</dbReference>
<dbReference type="InterPro" id="IPR003870">
    <property type="entry name" value="DUF222"/>
</dbReference>
<accession>A0A542ZIK2</accession>
<evidence type="ECO:0000313" key="2">
    <source>
        <dbReference type="EMBL" id="TQL60173.1"/>
    </source>
</evidence>
<feature type="domain" description="HNH nuclease" evidence="1">
    <location>
        <begin position="351"/>
        <end position="402"/>
    </location>
</feature>
<dbReference type="OrthoDB" id="3541361at2"/>
<comment type="caution">
    <text evidence="2">The sequence shown here is derived from an EMBL/GenBank/DDBJ whole genome shotgun (WGS) entry which is preliminary data.</text>
</comment>
<dbReference type="AlphaFoldDB" id="A0A542ZIK2"/>
<dbReference type="Gene3D" id="1.10.30.50">
    <property type="match status" value="1"/>
</dbReference>
<name>A0A542ZIK2_9MICO</name>
<reference evidence="2 3" key="1">
    <citation type="submission" date="2019-06" db="EMBL/GenBank/DDBJ databases">
        <title>Sequencing the genomes of 1000 actinobacteria strains.</title>
        <authorList>
            <person name="Klenk H.-P."/>
        </authorList>
    </citation>
    <scope>NUCLEOTIDE SEQUENCE [LARGE SCALE GENOMIC DNA]</scope>
    <source>
        <strain evidence="2 3">DSM 18082</strain>
    </source>
</reference>
<sequence>MFELSVEQVRQTPMGELAARLDALVADELAAATAGTGEAVVLAAQRVKNAVDALALQAIAAIAAREREWLEAIPVDAPVGTSVPAGGTDDEWEFVADRIAPLLCLTGRAADLRVTLARDLDRLPRTLAAMREGRLDAYRAGLIGTEAQHLADAQAGVLEETLLPDEPVLDRFGREVPDATGLTSTKLRARARRAVARIDPDALRRRAERAPEGRFVFTRPGTEPGMTQWCADQPTHASAQAWAAIDALARDYLARDAATPHRRTLDQARADAMIDLILGNASVTTVLELTVPVPAEPGVVGVELPRHGILPMDIVDRLVNGCDTPLRRLLLDPVTGQVLRSDPTAYRPNAALARAVRTRDGTCRFPGCAVAATGCDLDHVVRFPDGPTDEANLMALCRHHHRLKHQAGWRVQMSADAVCTWTTPSGVDHVSGPRDYRDLAA</sequence>
<dbReference type="Proteomes" id="UP000319514">
    <property type="component" value="Unassembled WGS sequence"/>
</dbReference>
<proteinExistence type="predicted"/>
<dbReference type="InterPro" id="IPR003615">
    <property type="entry name" value="HNH_nuc"/>
</dbReference>
<dbReference type="EMBL" id="VFOQ01000001">
    <property type="protein sequence ID" value="TQL60173.1"/>
    <property type="molecule type" value="Genomic_DNA"/>
</dbReference>